<dbReference type="GO" id="GO:0000981">
    <property type="term" value="F:DNA-binding transcription factor activity, RNA polymerase II-specific"/>
    <property type="evidence" value="ECO:0007669"/>
    <property type="project" value="TreeGrafter"/>
</dbReference>
<dbReference type="AlphaFoldDB" id="A0A9J5XNA4"/>
<protein>
    <recommendedName>
        <fullName evidence="7">MADS-box domain-containing protein</fullName>
    </recommendedName>
</protein>
<evidence type="ECO:0000256" key="2">
    <source>
        <dbReference type="ARBA" id="ARBA00023015"/>
    </source>
</evidence>
<dbReference type="SUPFAM" id="SSF55455">
    <property type="entry name" value="SRF-like"/>
    <property type="match status" value="1"/>
</dbReference>
<dbReference type="PROSITE" id="PS50066">
    <property type="entry name" value="MADS_BOX_2"/>
    <property type="match status" value="1"/>
</dbReference>
<dbReference type="InterPro" id="IPR036879">
    <property type="entry name" value="TF_MADSbox_sf"/>
</dbReference>
<name>A0A9J5XNA4_SOLCO</name>
<keyword evidence="6" id="KW-0472">Membrane</keyword>
<keyword evidence="9" id="KW-1185">Reference proteome</keyword>
<keyword evidence="6" id="KW-0812">Transmembrane</keyword>
<dbReference type="EMBL" id="JACXVP010000008">
    <property type="protein sequence ID" value="KAG5589715.1"/>
    <property type="molecule type" value="Genomic_DNA"/>
</dbReference>
<sequence length="102" mass="11897">MSKKVSFSKRRASIYKKANELCTMCGAKIVIVGFTPGNNIYSFGTLHKILLIFLTKSLRLIKKRKFVRRIEIKRKEELQAIKRDTASGQHWWKAPIEDLNYP</sequence>
<dbReference type="PANTHER" id="PTHR11945">
    <property type="entry name" value="MADS BOX PROTEIN"/>
    <property type="match status" value="1"/>
</dbReference>
<dbReference type="SMART" id="SM00432">
    <property type="entry name" value="MADS"/>
    <property type="match status" value="1"/>
</dbReference>
<evidence type="ECO:0000256" key="6">
    <source>
        <dbReference type="SAM" id="Phobius"/>
    </source>
</evidence>
<dbReference type="Gene3D" id="3.40.1810.10">
    <property type="entry name" value="Transcription factor, MADS-box"/>
    <property type="match status" value="1"/>
</dbReference>
<keyword evidence="5" id="KW-0539">Nucleus</keyword>
<keyword evidence="2" id="KW-0805">Transcription regulation</keyword>
<dbReference type="GO" id="GO:0046983">
    <property type="term" value="F:protein dimerization activity"/>
    <property type="evidence" value="ECO:0007669"/>
    <property type="project" value="InterPro"/>
</dbReference>
<dbReference type="Proteomes" id="UP000824120">
    <property type="component" value="Chromosome 8"/>
</dbReference>
<dbReference type="InterPro" id="IPR002100">
    <property type="entry name" value="TF_MADSbox"/>
</dbReference>
<evidence type="ECO:0000313" key="9">
    <source>
        <dbReference type="Proteomes" id="UP000824120"/>
    </source>
</evidence>
<gene>
    <name evidence="8" type="ORF">H5410_040229</name>
</gene>
<dbReference type="PANTHER" id="PTHR11945:SF776">
    <property type="entry name" value="AGAMOUS-LIKE 50-RELATED"/>
    <property type="match status" value="1"/>
</dbReference>
<dbReference type="OrthoDB" id="1898716at2759"/>
<dbReference type="GO" id="GO:0000978">
    <property type="term" value="F:RNA polymerase II cis-regulatory region sequence-specific DNA binding"/>
    <property type="evidence" value="ECO:0007669"/>
    <property type="project" value="TreeGrafter"/>
</dbReference>
<evidence type="ECO:0000256" key="5">
    <source>
        <dbReference type="ARBA" id="ARBA00023242"/>
    </source>
</evidence>
<keyword evidence="6" id="KW-1133">Transmembrane helix</keyword>
<dbReference type="GO" id="GO:0005634">
    <property type="term" value="C:nucleus"/>
    <property type="evidence" value="ECO:0007669"/>
    <property type="project" value="UniProtKB-SubCell"/>
</dbReference>
<dbReference type="CDD" id="cd00120">
    <property type="entry name" value="MADS"/>
    <property type="match status" value="1"/>
</dbReference>
<dbReference type="Pfam" id="PF00319">
    <property type="entry name" value="SRF-TF"/>
    <property type="match status" value="1"/>
</dbReference>
<feature type="domain" description="MADS-box" evidence="7">
    <location>
        <begin position="1"/>
        <end position="47"/>
    </location>
</feature>
<evidence type="ECO:0000256" key="4">
    <source>
        <dbReference type="ARBA" id="ARBA00023163"/>
    </source>
</evidence>
<feature type="transmembrane region" description="Helical" evidence="6">
    <location>
        <begin position="21"/>
        <end position="37"/>
    </location>
</feature>
<evidence type="ECO:0000256" key="1">
    <source>
        <dbReference type="ARBA" id="ARBA00004123"/>
    </source>
</evidence>
<proteinExistence type="predicted"/>
<comment type="caution">
    <text evidence="8">The sequence shown here is derived from an EMBL/GenBank/DDBJ whole genome shotgun (WGS) entry which is preliminary data.</text>
</comment>
<accession>A0A9J5XNA4</accession>
<evidence type="ECO:0000313" key="8">
    <source>
        <dbReference type="EMBL" id="KAG5589715.1"/>
    </source>
</evidence>
<reference evidence="8 9" key="1">
    <citation type="submission" date="2020-09" db="EMBL/GenBank/DDBJ databases">
        <title>De no assembly of potato wild relative species, Solanum commersonii.</title>
        <authorList>
            <person name="Cho K."/>
        </authorList>
    </citation>
    <scope>NUCLEOTIDE SEQUENCE [LARGE SCALE GENOMIC DNA]</scope>
    <source>
        <strain evidence="8">LZ3.2</strain>
        <tissue evidence="8">Leaf</tissue>
    </source>
</reference>
<evidence type="ECO:0000256" key="3">
    <source>
        <dbReference type="ARBA" id="ARBA00023125"/>
    </source>
</evidence>
<keyword evidence="4" id="KW-0804">Transcription</keyword>
<comment type="subcellular location">
    <subcellularLocation>
        <location evidence="1">Nucleus</location>
    </subcellularLocation>
</comment>
<dbReference type="PRINTS" id="PR00404">
    <property type="entry name" value="MADSDOMAIN"/>
</dbReference>
<keyword evidence="3" id="KW-0238">DNA-binding</keyword>
<evidence type="ECO:0000259" key="7">
    <source>
        <dbReference type="PROSITE" id="PS50066"/>
    </source>
</evidence>
<organism evidence="8 9">
    <name type="scientific">Solanum commersonii</name>
    <name type="common">Commerson's wild potato</name>
    <name type="synonym">Commerson's nightshade</name>
    <dbReference type="NCBI Taxonomy" id="4109"/>
    <lineage>
        <taxon>Eukaryota</taxon>
        <taxon>Viridiplantae</taxon>
        <taxon>Streptophyta</taxon>
        <taxon>Embryophyta</taxon>
        <taxon>Tracheophyta</taxon>
        <taxon>Spermatophyta</taxon>
        <taxon>Magnoliopsida</taxon>
        <taxon>eudicotyledons</taxon>
        <taxon>Gunneridae</taxon>
        <taxon>Pentapetalae</taxon>
        <taxon>asterids</taxon>
        <taxon>lamiids</taxon>
        <taxon>Solanales</taxon>
        <taxon>Solanaceae</taxon>
        <taxon>Solanoideae</taxon>
        <taxon>Solaneae</taxon>
        <taxon>Solanum</taxon>
    </lineage>
</organism>